<feature type="region of interest" description="Disordered" evidence="1">
    <location>
        <begin position="106"/>
        <end position="139"/>
    </location>
</feature>
<reference evidence="2 3" key="1">
    <citation type="journal article" date="2020" name="G3 (Bethesda)">
        <title>Draft Genome of the Common Snapping Turtle, Chelydra serpentina, a Model for Phenotypic Plasticity in Reptiles.</title>
        <authorList>
            <person name="Das D."/>
            <person name="Singh S.K."/>
            <person name="Bierstedt J."/>
            <person name="Erickson A."/>
            <person name="Galli G.L.J."/>
            <person name="Crossley D.A. 2nd"/>
            <person name="Rhen T."/>
        </authorList>
    </citation>
    <scope>NUCLEOTIDE SEQUENCE [LARGE SCALE GENOMIC DNA]</scope>
    <source>
        <strain evidence="2">KW</strain>
    </source>
</reference>
<evidence type="ECO:0000313" key="3">
    <source>
        <dbReference type="Proteomes" id="UP000765507"/>
    </source>
</evidence>
<dbReference type="PANTHER" id="PTHR28366">
    <property type="entry name" value="CHROMOSOME 1 OPEN READING FRAME 131"/>
    <property type="match status" value="1"/>
</dbReference>
<feature type="compositionally biased region" description="Polar residues" evidence="1">
    <location>
        <begin position="119"/>
        <end position="137"/>
    </location>
</feature>
<organism evidence="2 3">
    <name type="scientific">Chelydra serpentina</name>
    <name type="common">Snapping turtle</name>
    <name type="synonym">Testudo serpentina</name>
    <dbReference type="NCBI Taxonomy" id="8475"/>
    <lineage>
        <taxon>Eukaryota</taxon>
        <taxon>Metazoa</taxon>
        <taxon>Chordata</taxon>
        <taxon>Craniata</taxon>
        <taxon>Vertebrata</taxon>
        <taxon>Euteleostomi</taxon>
        <taxon>Archelosauria</taxon>
        <taxon>Testudinata</taxon>
        <taxon>Testudines</taxon>
        <taxon>Cryptodira</taxon>
        <taxon>Durocryptodira</taxon>
        <taxon>Americhelydia</taxon>
        <taxon>Chelydroidea</taxon>
        <taxon>Chelydridae</taxon>
        <taxon>Chelydra</taxon>
    </lineage>
</organism>
<keyword evidence="3" id="KW-1185">Reference proteome</keyword>
<protein>
    <submittedName>
        <fullName evidence="2">Uncharacterized protein</fullName>
    </submittedName>
</protein>
<accession>A0A8T1SW88</accession>
<evidence type="ECO:0000256" key="1">
    <source>
        <dbReference type="SAM" id="MobiDB-lite"/>
    </source>
</evidence>
<feature type="compositionally biased region" description="Basic and acidic residues" evidence="1">
    <location>
        <begin position="106"/>
        <end position="118"/>
    </location>
</feature>
<dbReference type="AlphaFoldDB" id="A0A8T1SW88"/>
<sequence length="304" mass="33875">RAFFGAAGGSGEKVAPGMKRSPGGCEQQEEAARCCLLDAVLGSLYDLGEEPLVKNDKKKIQKKNVENKMGSEPSRTVMENRAACPDSAIPGKRKSASSFFEKLKNEMHHDSVDSKRGTPETSGSNAVSPESTQQGKTTEVEVVTFHGRNKKKPKVELTQDSVSKTKVAIPEKNVDGQEFNLEKARLEVHRFGITGYEKKEQRILEQERAIMLGAKPPKKEYLNYKIYQQKMKEKKTVKKEDHSMEYKADSIKKKKKKSQEQRKSKKKKSTASILPTGQVGKFTNGTLVLRGSDLKKIKSSKAVK</sequence>
<dbReference type="OrthoDB" id="10067479at2759"/>
<dbReference type="PANTHER" id="PTHR28366:SF1">
    <property type="entry name" value="CHROMOSOME 1 OPEN READING FRAME 131"/>
    <property type="match status" value="1"/>
</dbReference>
<feature type="non-terminal residue" evidence="2">
    <location>
        <position position="304"/>
    </location>
</feature>
<name>A0A8T1SW88_CHESE</name>
<feature type="compositionally biased region" description="Gly residues" evidence="1">
    <location>
        <begin position="1"/>
        <end position="11"/>
    </location>
</feature>
<feature type="compositionally biased region" description="Basic and acidic residues" evidence="1">
    <location>
        <begin position="238"/>
        <end position="251"/>
    </location>
</feature>
<gene>
    <name evidence="2" type="ORF">G0U57_020551</name>
</gene>
<dbReference type="EMBL" id="JAHGAV010000087">
    <property type="protein sequence ID" value="KAG6932833.1"/>
    <property type="molecule type" value="Genomic_DNA"/>
</dbReference>
<comment type="caution">
    <text evidence="2">The sequence shown here is derived from an EMBL/GenBank/DDBJ whole genome shotgun (WGS) entry which is preliminary data.</text>
</comment>
<feature type="region of interest" description="Disordered" evidence="1">
    <location>
        <begin position="233"/>
        <end position="285"/>
    </location>
</feature>
<dbReference type="InterPro" id="IPR052852">
    <property type="entry name" value="SSU_Processome_Comp"/>
</dbReference>
<feature type="compositionally biased region" description="Polar residues" evidence="1">
    <location>
        <begin position="270"/>
        <end position="285"/>
    </location>
</feature>
<feature type="region of interest" description="Disordered" evidence="1">
    <location>
        <begin position="1"/>
        <end position="25"/>
    </location>
</feature>
<dbReference type="Proteomes" id="UP000765507">
    <property type="component" value="Unassembled WGS sequence"/>
</dbReference>
<evidence type="ECO:0000313" key="2">
    <source>
        <dbReference type="EMBL" id="KAG6932833.1"/>
    </source>
</evidence>
<proteinExistence type="predicted"/>
<dbReference type="InterPro" id="IPR027973">
    <property type="entry name" value="FSAF1-like"/>
</dbReference>
<feature type="compositionally biased region" description="Basic residues" evidence="1">
    <location>
        <begin position="252"/>
        <end position="269"/>
    </location>
</feature>
<dbReference type="Pfam" id="PF15375">
    <property type="entry name" value="FSAF1"/>
    <property type="match status" value="1"/>
</dbReference>